<gene>
    <name evidence="1" type="ORF">E2C01_004875</name>
</gene>
<comment type="caution">
    <text evidence="1">The sequence shown here is derived from an EMBL/GenBank/DDBJ whole genome shotgun (WGS) entry which is preliminary data.</text>
</comment>
<evidence type="ECO:0000313" key="1">
    <source>
        <dbReference type="EMBL" id="MPC12196.1"/>
    </source>
</evidence>
<evidence type="ECO:0000313" key="2">
    <source>
        <dbReference type="Proteomes" id="UP000324222"/>
    </source>
</evidence>
<dbReference type="Proteomes" id="UP000324222">
    <property type="component" value="Unassembled WGS sequence"/>
</dbReference>
<name>A0A5B7CV36_PORTR</name>
<reference evidence="1 2" key="1">
    <citation type="submission" date="2019-05" db="EMBL/GenBank/DDBJ databases">
        <title>Another draft genome of Portunus trituberculatus and its Hox gene families provides insights of decapod evolution.</title>
        <authorList>
            <person name="Jeong J.-H."/>
            <person name="Song I."/>
            <person name="Kim S."/>
            <person name="Choi T."/>
            <person name="Kim D."/>
            <person name="Ryu S."/>
            <person name="Kim W."/>
        </authorList>
    </citation>
    <scope>NUCLEOTIDE SEQUENCE [LARGE SCALE GENOMIC DNA]</scope>
    <source>
        <tissue evidence="1">Muscle</tissue>
    </source>
</reference>
<accession>A0A5B7CV36</accession>
<protein>
    <submittedName>
        <fullName evidence="1">Uncharacterized protein</fullName>
    </submittedName>
</protein>
<dbReference type="EMBL" id="VSRR010000202">
    <property type="protein sequence ID" value="MPC12196.1"/>
    <property type="molecule type" value="Genomic_DNA"/>
</dbReference>
<proteinExistence type="predicted"/>
<dbReference type="AlphaFoldDB" id="A0A5B7CV36"/>
<sequence length="114" mass="12963">MSDPKVASGWRGWCGYTTSLTYPPQTTPFVFPFTTHYRVHFSSYTCRRLAPYVATPHENSLKSYRPLIVAVLRRIIRHDKHSTTLTPYFDALCRLRVPACCLAGLTRAAHCSLS</sequence>
<organism evidence="1 2">
    <name type="scientific">Portunus trituberculatus</name>
    <name type="common">Swimming crab</name>
    <name type="synonym">Neptunus trituberculatus</name>
    <dbReference type="NCBI Taxonomy" id="210409"/>
    <lineage>
        <taxon>Eukaryota</taxon>
        <taxon>Metazoa</taxon>
        <taxon>Ecdysozoa</taxon>
        <taxon>Arthropoda</taxon>
        <taxon>Crustacea</taxon>
        <taxon>Multicrustacea</taxon>
        <taxon>Malacostraca</taxon>
        <taxon>Eumalacostraca</taxon>
        <taxon>Eucarida</taxon>
        <taxon>Decapoda</taxon>
        <taxon>Pleocyemata</taxon>
        <taxon>Brachyura</taxon>
        <taxon>Eubrachyura</taxon>
        <taxon>Portunoidea</taxon>
        <taxon>Portunidae</taxon>
        <taxon>Portuninae</taxon>
        <taxon>Portunus</taxon>
    </lineage>
</organism>
<keyword evidence="2" id="KW-1185">Reference proteome</keyword>